<dbReference type="Proteomes" id="UP000237797">
    <property type="component" value="Unassembled WGS sequence"/>
</dbReference>
<feature type="transmembrane region" description="Helical" evidence="6">
    <location>
        <begin position="96"/>
        <end position="118"/>
    </location>
</feature>
<reference evidence="7 8" key="1">
    <citation type="submission" date="2018-03" db="EMBL/GenBank/DDBJ databases">
        <title>Genomic Encyclopedia of Archaeal and Bacterial Type Strains, Phase II (KMG-II): from individual species to whole genera.</title>
        <authorList>
            <person name="Goeker M."/>
        </authorList>
    </citation>
    <scope>NUCLEOTIDE SEQUENCE [LARGE SCALE GENOMIC DNA]</scope>
    <source>
        <strain evidence="7 8">DSM 44946</strain>
    </source>
</reference>
<dbReference type="CDD" id="cd06579">
    <property type="entry name" value="TM_PBP1_transp_AraH_like"/>
    <property type="match status" value="1"/>
</dbReference>
<keyword evidence="4 6" id="KW-1133">Transmembrane helix</keyword>
<accession>A0A2T0LG91</accession>
<dbReference type="RefSeq" id="WP_106344640.1">
    <property type="nucleotide sequence ID" value="NZ_PVNE01000007.1"/>
</dbReference>
<comment type="caution">
    <text evidence="7">The sequence shown here is derived from an EMBL/GenBank/DDBJ whole genome shotgun (WGS) entry which is preliminary data.</text>
</comment>
<feature type="transmembrane region" description="Helical" evidence="6">
    <location>
        <begin position="12"/>
        <end position="34"/>
    </location>
</feature>
<feature type="transmembrane region" description="Helical" evidence="6">
    <location>
        <begin position="215"/>
        <end position="233"/>
    </location>
</feature>
<evidence type="ECO:0000313" key="8">
    <source>
        <dbReference type="Proteomes" id="UP000237797"/>
    </source>
</evidence>
<dbReference type="OrthoDB" id="9784538at2"/>
<keyword evidence="2" id="KW-1003">Cell membrane</keyword>
<evidence type="ECO:0000256" key="3">
    <source>
        <dbReference type="ARBA" id="ARBA00022692"/>
    </source>
</evidence>
<dbReference type="InterPro" id="IPR001851">
    <property type="entry name" value="ABC_transp_permease"/>
</dbReference>
<gene>
    <name evidence="7" type="ORF">CLV97_10749</name>
</gene>
<evidence type="ECO:0000256" key="5">
    <source>
        <dbReference type="ARBA" id="ARBA00023136"/>
    </source>
</evidence>
<dbReference type="PANTHER" id="PTHR32196:SF72">
    <property type="entry name" value="RIBOSE IMPORT PERMEASE PROTEIN RBSC"/>
    <property type="match status" value="1"/>
</dbReference>
<dbReference type="PANTHER" id="PTHR32196">
    <property type="entry name" value="ABC TRANSPORTER PERMEASE PROTEIN YPHD-RELATED-RELATED"/>
    <property type="match status" value="1"/>
</dbReference>
<evidence type="ECO:0000256" key="4">
    <source>
        <dbReference type="ARBA" id="ARBA00022989"/>
    </source>
</evidence>
<feature type="transmembrane region" description="Helical" evidence="6">
    <location>
        <begin position="265"/>
        <end position="282"/>
    </location>
</feature>
<evidence type="ECO:0000256" key="1">
    <source>
        <dbReference type="ARBA" id="ARBA00004651"/>
    </source>
</evidence>
<evidence type="ECO:0000256" key="6">
    <source>
        <dbReference type="SAM" id="Phobius"/>
    </source>
</evidence>
<dbReference type="AlphaFoldDB" id="A0A2T0LG91"/>
<comment type="subcellular location">
    <subcellularLocation>
        <location evidence="1">Cell membrane</location>
        <topology evidence="1">Multi-pass membrane protein</topology>
    </subcellularLocation>
</comment>
<feature type="transmembrane region" description="Helical" evidence="6">
    <location>
        <begin position="55"/>
        <end position="84"/>
    </location>
</feature>
<evidence type="ECO:0000256" key="2">
    <source>
        <dbReference type="ARBA" id="ARBA00022475"/>
    </source>
</evidence>
<dbReference type="EMBL" id="PVNE01000007">
    <property type="protein sequence ID" value="PRX41283.1"/>
    <property type="molecule type" value="Genomic_DNA"/>
</dbReference>
<dbReference type="GO" id="GO:0005886">
    <property type="term" value="C:plasma membrane"/>
    <property type="evidence" value="ECO:0007669"/>
    <property type="project" value="UniProtKB-SubCell"/>
</dbReference>
<evidence type="ECO:0000313" key="7">
    <source>
        <dbReference type="EMBL" id="PRX41283.1"/>
    </source>
</evidence>
<sequence length="316" mass="33002">MNSLWKNTGGRLGLFQKIGPLMGLGAIVIVLSFISEDFLTITNIFNVLRQISINALLAFGMTFVILTGGIDLSVGSILALSGALSAGMIAGGTDPILAVLAGLAAGTLMGAANGLLVAKGRVAPFIATLATMTIYRGLTLVYTEGRPITFSNDAFSLLGKGYFLEIPVPVIWMLLSFLILYYLLRNTTFGRHIYAVGGNEEAAVLSGIRTDRVKIRVYAISGLFASLAGIILTSRLSSAQPTAGVAYELDAIAAVVLGGTSLSGGRGWIAGTLVGAMIIGVLDNGLNLLNVSSFYQQVVKGGVILLAVLLDRSRNT</sequence>
<name>A0A2T0LG91_9BACL</name>
<protein>
    <submittedName>
        <fullName evidence="7">Ribose ABC transporter membrane protein</fullName>
    </submittedName>
</protein>
<feature type="transmembrane region" description="Helical" evidence="6">
    <location>
        <begin position="162"/>
        <end position="184"/>
    </location>
</feature>
<dbReference type="Pfam" id="PF02653">
    <property type="entry name" value="BPD_transp_2"/>
    <property type="match status" value="1"/>
</dbReference>
<organism evidence="7 8">
    <name type="scientific">Planifilum fimeticola</name>
    <dbReference type="NCBI Taxonomy" id="201975"/>
    <lineage>
        <taxon>Bacteria</taxon>
        <taxon>Bacillati</taxon>
        <taxon>Bacillota</taxon>
        <taxon>Bacilli</taxon>
        <taxon>Bacillales</taxon>
        <taxon>Thermoactinomycetaceae</taxon>
        <taxon>Planifilum</taxon>
    </lineage>
</organism>
<keyword evidence="5 6" id="KW-0472">Membrane</keyword>
<feature type="transmembrane region" description="Helical" evidence="6">
    <location>
        <begin position="125"/>
        <end position="142"/>
    </location>
</feature>
<keyword evidence="3 6" id="KW-0812">Transmembrane</keyword>
<dbReference type="GO" id="GO:0022857">
    <property type="term" value="F:transmembrane transporter activity"/>
    <property type="evidence" value="ECO:0007669"/>
    <property type="project" value="InterPro"/>
</dbReference>
<keyword evidence="8" id="KW-1185">Reference proteome</keyword>
<proteinExistence type="predicted"/>